<evidence type="ECO:0000313" key="2">
    <source>
        <dbReference type="Proteomes" id="UP001311915"/>
    </source>
</evidence>
<gene>
    <name evidence="1" type="ORF">R3W88_007846</name>
</gene>
<protein>
    <submittedName>
        <fullName evidence="1">Uncharacterized protein</fullName>
    </submittedName>
</protein>
<sequence length="105" mass="11970">MCLTCNIRHMYQVNHTIRCKKCSTPFITYALGSQDTDCSPKQSQPGVQNIPLKAWLEAEKSSEPRNLDNDCRQHWVSMYPNRIPTGRCNDKGGLRKQEKVSEAVS</sequence>
<evidence type="ECO:0000313" key="1">
    <source>
        <dbReference type="EMBL" id="KAK4733585.1"/>
    </source>
</evidence>
<keyword evidence="2" id="KW-1185">Reference proteome</keyword>
<proteinExistence type="predicted"/>
<dbReference type="AlphaFoldDB" id="A0AAV9M6A0"/>
<name>A0AAV9M6A0_9SOLN</name>
<organism evidence="1 2">
    <name type="scientific">Solanum pinnatisectum</name>
    <name type="common">tansyleaf nightshade</name>
    <dbReference type="NCBI Taxonomy" id="50273"/>
    <lineage>
        <taxon>Eukaryota</taxon>
        <taxon>Viridiplantae</taxon>
        <taxon>Streptophyta</taxon>
        <taxon>Embryophyta</taxon>
        <taxon>Tracheophyta</taxon>
        <taxon>Spermatophyta</taxon>
        <taxon>Magnoliopsida</taxon>
        <taxon>eudicotyledons</taxon>
        <taxon>Gunneridae</taxon>
        <taxon>Pentapetalae</taxon>
        <taxon>asterids</taxon>
        <taxon>lamiids</taxon>
        <taxon>Solanales</taxon>
        <taxon>Solanaceae</taxon>
        <taxon>Solanoideae</taxon>
        <taxon>Solaneae</taxon>
        <taxon>Solanum</taxon>
    </lineage>
</organism>
<comment type="caution">
    <text evidence="1">The sequence shown here is derived from an EMBL/GenBank/DDBJ whole genome shotgun (WGS) entry which is preliminary data.</text>
</comment>
<reference evidence="1 2" key="1">
    <citation type="submission" date="2023-10" db="EMBL/GenBank/DDBJ databases">
        <title>Genome-Wide Identification Analysis in wild type Solanum Pinnatisectum Reveals Some Genes Defensing Phytophthora Infestans.</title>
        <authorList>
            <person name="Sun C."/>
        </authorList>
    </citation>
    <scope>NUCLEOTIDE SEQUENCE [LARGE SCALE GENOMIC DNA]</scope>
    <source>
        <strain evidence="1">LQN</strain>
        <tissue evidence="1">Leaf</tissue>
    </source>
</reference>
<dbReference type="EMBL" id="JAWPEI010000002">
    <property type="protein sequence ID" value="KAK4733585.1"/>
    <property type="molecule type" value="Genomic_DNA"/>
</dbReference>
<dbReference type="Proteomes" id="UP001311915">
    <property type="component" value="Unassembled WGS sequence"/>
</dbReference>
<accession>A0AAV9M6A0</accession>